<gene>
    <name evidence="1" type="ORF">D4A47_08240</name>
</gene>
<proteinExistence type="predicted"/>
<dbReference type="RefSeq" id="WP_121586928.1">
    <property type="nucleotide sequence ID" value="NZ_DBFSDP010000095.1"/>
</dbReference>
<dbReference type="AlphaFoldDB" id="A0A498CR01"/>
<dbReference type="EMBL" id="RCHT01000012">
    <property type="protein sequence ID" value="RLL10873.1"/>
    <property type="molecule type" value="Genomic_DNA"/>
</dbReference>
<protein>
    <submittedName>
        <fullName evidence="1">DUF177 domain-containing protein</fullName>
    </submittedName>
</protein>
<evidence type="ECO:0000313" key="1">
    <source>
        <dbReference type="EMBL" id="RLL10873.1"/>
    </source>
</evidence>
<reference evidence="1 2" key="1">
    <citation type="submission" date="2018-10" db="EMBL/GenBank/DDBJ databases">
        <title>Anaerotruncus faecis sp. nov., isolated from human feces.</title>
        <authorList>
            <person name="Wang Y.-J."/>
        </authorList>
    </citation>
    <scope>NUCLEOTIDE SEQUENCE [LARGE SCALE GENOMIC DNA]</scope>
    <source>
        <strain evidence="1 2">22A2-44</strain>
    </source>
</reference>
<keyword evidence="2" id="KW-1185">Reference proteome</keyword>
<sequence>MKVDLSKLFDNPGETQEFSAALDLGDVRRWGSGLFHQPVRIAGIARNRAGIVDVGYTVDFVLETVCDRCLTPLTRPGHQEFSHTVVLSLNREDNDEYIVIPDGKLDLAELATSDILLELPTSILCGDDCRGLCPKCGANLNEGECGCDRTERDPRLDKLRELLKD</sequence>
<name>A0A498CR01_9FIRM</name>
<dbReference type="PANTHER" id="PTHR34374">
    <property type="entry name" value="LARGE RIBOSOMAL RNA SUBUNIT ACCUMULATION PROTEIN YCED HOMOLOG 1, CHLOROPLASTIC"/>
    <property type="match status" value="1"/>
</dbReference>
<dbReference type="PANTHER" id="PTHR34374:SF1">
    <property type="entry name" value="LARGE RIBOSOMAL RNA SUBUNIT ACCUMULATION PROTEIN YCED HOMOLOG 1, CHLOROPLASTIC"/>
    <property type="match status" value="1"/>
</dbReference>
<dbReference type="Pfam" id="PF02620">
    <property type="entry name" value="YceD"/>
    <property type="match status" value="1"/>
</dbReference>
<organism evidence="1 2">
    <name type="scientific">Anaerotruncus massiliensis</name>
    <name type="common">ex Liu et al. 2021</name>
    <dbReference type="NCBI Taxonomy" id="2321404"/>
    <lineage>
        <taxon>Bacteria</taxon>
        <taxon>Bacillati</taxon>
        <taxon>Bacillota</taxon>
        <taxon>Clostridia</taxon>
        <taxon>Eubacteriales</taxon>
        <taxon>Oscillospiraceae</taxon>
        <taxon>Anaerotruncus</taxon>
    </lineage>
</organism>
<accession>A0A498CR01</accession>
<dbReference type="Proteomes" id="UP000276301">
    <property type="component" value="Unassembled WGS sequence"/>
</dbReference>
<evidence type="ECO:0000313" key="2">
    <source>
        <dbReference type="Proteomes" id="UP000276301"/>
    </source>
</evidence>
<dbReference type="InterPro" id="IPR003772">
    <property type="entry name" value="YceD"/>
</dbReference>
<comment type="caution">
    <text evidence="1">The sequence shown here is derived from an EMBL/GenBank/DDBJ whole genome shotgun (WGS) entry which is preliminary data.</text>
</comment>